<dbReference type="AlphaFoldDB" id="A0A9N8H9H5"/>
<reference evidence="2" key="1">
    <citation type="submission" date="2020-06" db="EMBL/GenBank/DDBJ databases">
        <authorList>
            <consortium name="Plant Systems Biology data submission"/>
        </authorList>
    </citation>
    <scope>NUCLEOTIDE SEQUENCE</scope>
    <source>
        <strain evidence="2">D6</strain>
    </source>
</reference>
<evidence type="ECO:0000256" key="1">
    <source>
        <dbReference type="SAM" id="MobiDB-lite"/>
    </source>
</evidence>
<sequence>MMLSGSSRAPALARLTISRRLARSAVSTSRRLHSHQKCSFATPNRPTQSHHRWLSTTTTSTSTTTTDAAPVRDFFLDNLGKIFLSIIGVIIASLIRSHFGTKNLTAIRDELEETAALDPKEIDDLRMANRELSPDLFRLILQELNGNSNSSGSGQRRMTYEEFVQQVRTILMREKGETCTIGLGYLLDRVVIAALQQQQTTTNNTQEESLTTTSTDDSSMQDLTMPLPFWMTVLSLALHGPVPDRIRVLYEVLQSMPPQEEDATNSMSMMTMNDDDHNDNNSPTTPVTLDKVVTMVGYLQDTCQLVPDKQVVPIVEDKYPVQQHRRGTPRELVAWEAAADAAAKDDVLDIDAFADVLRSKSVCAWGECYFKKKYVP</sequence>
<accession>A0A9N8H9H5</accession>
<evidence type="ECO:0000313" key="3">
    <source>
        <dbReference type="Proteomes" id="UP001153069"/>
    </source>
</evidence>
<protein>
    <submittedName>
        <fullName evidence="2">IQ calmodulin-binding motif</fullName>
    </submittedName>
</protein>
<dbReference type="EMBL" id="CAICTM010000117">
    <property type="protein sequence ID" value="CAB9501763.1"/>
    <property type="molecule type" value="Genomic_DNA"/>
</dbReference>
<evidence type="ECO:0000313" key="2">
    <source>
        <dbReference type="EMBL" id="CAB9501763.1"/>
    </source>
</evidence>
<feature type="region of interest" description="Disordered" evidence="1">
    <location>
        <begin position="198"/>
        <end position="219"/>
    </location>
</feature>
<dbReference type="Proteomes" id="UP001153069">
    <property type="component" value="Unassembled WGS sequence"/>
</dbReference>
<gene>
    <name evidence="2" type="ORF">SEMRO_118_G057560.1</name>
</gene>
<comment type="caution">
    <text evidence="2">The sequence shown here is derived from an EMBL/GenBank/DDBJ whole genome shotgun (WGS) entry which is preliminary data.</text>
</comment>
<proteinExistence type="predicted"/>
<feature type="region of interest" description="Disordered" evidence="1">
    <location>
        <begin position="28"/>
        <end position="65"/>
    </location>
</feature>
<name>A0A9N8H9H5_9STRA</name>
<dbReference type="OrthoDB" id="191686at2759"/>
<keyword evidence="3" id="KW-1185">Reference proteome</keyword>
<organism evidence="2 3">
    <name type="scientific">Seminavis robusta</name>
    <dbReference type="NCBI Taxonomy" id="568900"/>
    <lineage>
        <taxon>Eukaryota</taxon>
        <taxon>Sar</taxon>
        <taxon>Stramenopiles</taxon>
        <taxon>Ochrophyta</taxon>
        <taxon>Bacillariophyta</taxon>
        <taxon>Bacillariophyceae</taxon>
        <taxon>Bacillariophycidae</taxon>
        <taxon>Naviculales</taxon>
        <taxon>Naviculaceae</taxon>
        <taxon>Seminavis</taxon>
    </lineage>
</organism>
<feature type="compositionally biased region" description="Polar residues" evidence="1">
    <location>
        <begin position="37"/>
        <end position="47"/>
    </location>
</feature>
<feature type="compositionally biased region" description="Low complexity" evidence="1">
    <location>
        <begin position="55"/>
        <end position="65"/>
    </location>
</feature>